<evidence type="ECO:0000256" key="1">
    <source>
        <dbReference type="SAM" id="SignalP"/>
    </source>
</evidence>
<sequence length="217" mass="24152">MMRLPIQRLFCTTVAFLFLFFRLGSAQRPNSASVCDYYAQAQFGANTSATQLKWIQSVVTLAFEGGSTLSNVTSELTGILRPGSINDVAIDLREYFNRSRASTNVRNAPVSINWLDQGSTIPLADFLSSKTETLVLSNTSNQYHLFGNFFTAFGRSFGCTLPPPPLSNTDGPVSLAYAHKFMNLEYNQLAYFIKQLAIASTHFRVSPQYRVKRSMSV</sequence>
<dbReference type="AlphaFoldDB" id="A0A6A5QLH0"/>
<evidence type="ECO:0000313" key="3">
    <source>
        <dbReference type="Proteomes" id="UP000800096"/>
    </source>
</evidence>
<reference evidence="2" key="1">
    <citation type="journal article" date="2020" name="Stud. Mycol.">
        <title>101 Dothideomycetes genomes: a test case for predicting lifestyles and emergence of pathogens.</title>
        <authorList>
            <person name="Haridas S."/>
            <person name="Albert R."/>
            <person name="Binder M."/>
            <person name="Bloem J."/>
            <person name="Labutti K."/>
            <person name="Salamov A."/>
            <person name="Andreopoulos B."/>
            <person name="Baker S."/>
            <person name="Barry K."/>
            <person name="Bills G."/>
            <person name="Bluhm B."/>
            <person name="Cannon C."/>
            <person name="Castanera R."/>
            <person name="Culley D."/>
            <person name="Daum C."/>
            <person name="Ezra D."/>
            <person name="Gonzalez J."/>
            <person name="Henrissat B."/>
            <person name="Kuo A."/>
            <person name="Liang C."/>
            <person name="Lipzen A."/>
            <person name="Lutzoni F."/>
            <person name="Magnuson J."/>
            <person name="Mondo S."/>
            <person name="Nolan M."/>
            <person name="Ohm R."/>
            <person name="Pangilinan J."/>
            <person name="Park H.-J."/>
            <person name="Ramirez L."/>
            <person name="Alfaro M."/>
            <person name="Sun H."/>
            <person name="Tritt A."/>
            <person name="Yoshinaga Y."/>
            <person name="Zwiers L.-H."/>
            <person name="Turgeon B."/>
            <person name="Goodwin S."/>
            <person name="Spatafora J."/>
            <person name="Crous P."/>
            <person name="Grigoriev I."/>
        </authorList>
    </citation>
    <scope>NUCLEOTIDE SEQUENCE</scope>
    <source>
        <strain evidence="2">HMLAC05119</strain>
    </source>
</reference>
<dbReference type="Proteomes" id="UP000800096">
    <property type="component" value="Unassembled WGS sequence"/>
</dbReference>
<proteinExistence type="predicted"/>
<name>A0A6A5QLH0_AMPQU</name>
<keyword evidence="3" id="KW-1185">Reference proteome</keyword>
<organism evidence="2 3">
    <name type="scientific">Ampelomyces quisqualis</name>
    <name type="common">Powdery mildew agent</name>
    <dbReference type="NCBI Taxonomy" id="50730"/>
    <lineage>
        <taxon>Eukaryota</taxon>
        <taxon>Fungi</taxon>
        <taxon>Dikarya</taxon>
        <taxon>Ascomycota</taxon>
        <taxon>Pezizomycotina</taxon>
        <taxon>Dothideomycetes</taxon>
        <taxon>Pleosporomycetidae</taxon>
        <taxon>Pleosporales</taxon>
        <taxon>Pleosporineae</taxon>
        <taxon>Phaeosphaeriaceae</taxon>
        <taxon>Ampelomyces</taxon>
    </lineage>
</organism>
<dbReference type="OrthoDB" id="2110578at2759"/>
<dbReference type="EMBL" id="ML979135">
    <property type="protein sequence ID" value="KAF1915748.1"/>
    <property type="molecule type" value="Genomic_DNA"/>
</dbReference>
<evidence type="ECO:0000313" key="2">
    <source>
        <dbReference type="EMBL" id="KAF1915748.1"/>
    </source>
</evidence>
<feature type="chain" id="PRO_5025460747" evidence="1">
    <location>
        <begin position="27"/>
        <end position="217"/>
    </location>
</feature>
<gene>
    <name evidence="2" type="ORF">BDU57DRAFT_547611</name>
</gene>
<keyword evidence="1" id="KW-0732">Signal</keyword>
<accession>A0A6A5QLH0</accession>
<protein>
    <submittedName>
        <fullName evidence="2">Uncharacterized protein</fullName>
    </submittedName>
</protein>
<feature type="signal peptide" evidence="1">
    <location>
        <begin position="1"/>
        <end position="26"/>
    </location>
</feature>